<dbReference type="SUPFAM" id="SSF117281">
    <property type="entry name" value="Kelch motif"/>
    <property type="match status" value="1"/>
</dbReference>
<dbReference type="SMART" id="SM00612">
    <property type="entry name" value="Kelch"/>
    <property type="match status" value="2"/>
</dbReference>
<name>A0A814CCD1_9BILA</name>
<dbReference type="InterPro" id="IPR006652">
    <property type="entry name" value="Kelch_1"/>
</dbReference>
<dbReference type="Gene3D" id="2.120.10.80">
    <property type="entry name" value="Kelch-type beta propeller"/>
    <property type="match status" value="1"/>
</dbReference>
<dbReference type="PANTHER" id="PTHR24412">
    <property type="entry name" value="KELCH PROTEIN"/>
    <property type="match status" value="1"/>
</dbReference>
<organism evidence="3 4">
    <name type="scientific">Adineta steineri</name>
    <dbReference type="NCBI Taxonomy" id="433720"/>
    <lineage>
        <taxon>Eukaryota</taxon>
        <taxon>Metazoa</taxon>
        <taxon>Spiralia</taxon>
        <taxon>Gnathifera</taxon>
        <taxon>Rotifera</taxon>
        <taxon>Eurotatoria</taxon>
        <taxon>Bdelloidea</taxon>
        <taxon>Adinetida</taxon>
        <taxon>Adinetidae</taxon>
        <taxon>Adineta</taxon>
    </lineage>
</organism>
<sequence length="129" mass="14503">MTASRLKNASVQIEDLLKEYDIRLRPSFGGAVLYHDKIFIIGGSNGITSLTSVEIFDPITNEWLTNLNSVPNVLNMPRVGLGVTVCCDKIYVTGGFDGRTFLKSTEIYDENTQQWHLTYNNINKSDKKI</sequence>
<evidence type="ECO:0000313" key="4">
    <source>
        <dbReference type="Proteomes" id="UP000663845"/>
    </source>
</evidence>
<evidence type="ECO:0000313" key="3">
    <source>
        <dbReference type="EMBL" id="CAF0938321.1"/>
    </source>
</evidence>
<gene>
    <name evidence="3" type="ORF">JYZ213_LOCUS12579</name>
</gene>
<dbReference type="Proteomes" id="UP000663845">
    <property type="component" value="Unassembled WGS sequence"/>
</dbReference>
<reference evidence="3" key="1">
    <citation type="submission" date="2021-02" db="EMBL/GenBank/DDBJ databases">
        <authorList>
            <person name="Nowell W R."/>
        </authorList>
    </citation>
    <scope>NUCLEOTIDE SEQUENCE</scope>
</reference>
<proteinExistence type="predicted"/>
<dbReference type="EMBL" id="CAJNOG010000098">
    <property type="protein sequence ID" value="CAF0938321.1"/>
    <property type="molecule type" value="Genomic_DNA"/>
</dbReference>
<keyword evidence="1" id="KW-0880">Kelch repeat</keyword>
<dbReference type="InterPro" id="IPR015915">
    <property type="entry name" value="Kelch-typ_b-propeller"/>
</dbReference>
<comment type="caution">
    <text evidence="3">The sequence shown here is derived from an EMBL/GenBank/DDBJ whole genome shotgun (WGS) entry which is preliminary data.</text>
</comment>
<dbReference type="PANTHER" id="PTHR24412:SF489">
    <property type="entry name" value="RING FINGER DOMAIN AND KELCH REPEAT-CONTAINING PROTEIN DDB_G0271372"/>
    <property type="match status" value="1"/>
</dbReference>
<accession>A0A814CCD1</accession>
<keyword evidence="2" id="KW-0677">Repeat</keyword>
<evidence type="ECO:0000256" key="2">
    <source>
        <dbReference type="ARBA" id="ARBA00022737"/>
    </source>
</evidence>
<protein>
    <recommendedName>
        <fullName evidence="5">Kelch repeat protein</fullName>
    </recommendedName>
</protein>
<dbReference type="Pfam" id="PF01344">
    <property type="entry name" value="Kelch_1"/>
    <property type="match status" value="2"/>
</dbReference>
<evidence type="ECO:0000256" key="1">
    <source>
        <dbReference type="ARBA" id="ARBA00022441"/>
    </source>
</evidence>
<evidence type="ECO:0008006" key="5">
    <source>
        <dbReference type="Google" id="ProtNLM"/>
    </source>
</evidence>
<dbReference type="AlphaFoldDB" id="A0A814CCD1"/>